<dbReference type="EMBL" id="CP003731">
    <property type="protein sequence ID" value="AFO51693.1"/>
    <property type="molecule type" value="Genomic_DNA"/>
</dbReference>
<gene>
    <name evidence="2" type="ordered locus">MHLP_00565</name>
</gene>
<sequence>MGSLSSLIVCGSNSKKSKSIEVTELLSKELSVWSLFLNSSASTIPLISNELLDRGEFPPDIKFLVEKIEESQVVIFVFPQYNYNFSGFFKNVLDWCSVHTRKLLYSRRVILVGISNTKAWEKEFQLATSATCSSLGASEIIFENVTPDVRMPDLVNRLRRYV</sequence>
<dbReference type="GO" id="GO:0016491">
    <property type="term" value="F:oxidoreductase activity"/>
    <property type="evidence" value="ECO:0007669"/>
    <property type="project" value="InterPro"/>
</dbReference>
<dbReference type="Gene3D" id="3.40.50.360">
    <property type="match status" value="1"/>
</dbReference>
<proteinExistence type="predicted"/>
<dbReference type="KEGG" id="mhl:MHLP_00565"/>
<evidence type="ECO:0000313" key="2">
    <source>
        <dbReference type="EMBL" id="AFO51693.1"/>
    </source>
</evidence>
<dbReference type="InterPro" id="IPR029039">
    <property type="entry name" value="Flavoprotein-like_sf"/>
</dbReference>
<dbReference type="SUPFAM" id="SSF52218">
    <property type="entry name" value="Flavoproteins"/>
    <property type="match status" value="1"/>
</dbReference>
<evidence type="ECO:0000259" key="1">
    <source>
        <dbReference type="Pfam" id="PF03358"/>
    </source>
</evidence>
<reference evidence="2 3" key="1">
    <citation type="journal article" date="2012" name="J. Bacteriol.">
        <title>Genome Sequence of "Candidatus Mycoplasma haemolamae" Strain Purdue, a Red Blood Cell Pathogen of Alpacas (Vicugna pacos) and Llamas (Lama glama).</title>
        <authorList>
            <person name="Guimaraes A.M."/>
            <person name="Toth B."/>
            <person name="Santos A.P."/>
            <person name="do Nascimento N.C."/>
            <person name="Kritchevsky J.E."/>
            <person name="Messick J.B."/>
        </authorList>
    </citation>
    <scope>NUCLEOTIDE SEQUENCE [LARGE SCALE GENOMIC DNA]</scope>
    <source>
        <strain evidence="2 3">Purdue</strain>
    </source>
</reference>
<dbReference type="PATRIC" id="fig|1212765.3.peg.138"/>
<feature type="domain" description="NADPH-dependent FMN reductase-like" evidence="1">
    <location>
        <begin position="7"/>
        <end position="124"/>
    </location>
</feature>
<keyword evidence="3" id="KW-1185">Reference proteome</keyword>
<dbReference type="InterPro" id="IPR005025">
    <property type="entry name" value="FMN_Rdtase-like_dom"/>
</dbReference>
<dbReference type="InterPro" id="IPR050712">
    <property type="entry name" value="NAD(P)H-dep_reductase"/>
</dbReference>
<accession>I7BIP5</accession>
<name>I7BIP5_MYCHA</name>
<organism evidence="2 3">
    <name type="scientific">Mycoplasma haematolamae (strain Purdue)</name>
    <dbReference type="NCBI Taxonomy" id="1212765"/>
    <lineage>
        <taxon>Bacteria</taxon>
        <taxon>Bacillati</taxon>
        <taxon>Mycoplasmatota</taxon>
        <taxon>Mollicutes</taxon>
        <taxon>Mycoplasmataceae</taxon>
        <taxon>Mycoplasma</taxon>
    </lineage>
</organism>
<evidence type="ECO:0000313" key="3">
    <source>
        <dbReference type="Proteomes" id="UP000006502"/>
    </source>
</evidence>
<dbReference type="AlphaFoldDB" id="I7BIP5"/>
<reference evidence="3" key="2">
    <citation type="submission" date="2012-07" db="EMBL/GenBank/DDBJ databases">
        <title>Complete genome sequence of 'Candidatus Mycoplasma haemolamae'.</title>
        <authorList>
            <person name="Guimaraes A.M.S."/>
            <person name="Toth B."/>
            <person name="Santos A.P."/>
            <person name="Nascimento N.C."/>
            <person name="Sojka J.E."/>
            <person name="Messick J.B."/>
        </authorList>
    </citation>
    <scope>NUCLEOTIDE SEQUENCE [LARGE SCALE GENOMIC DNA]</scope>
    <source>
        <strain evidence="3">Purdue</strain>
    </source>
</reference>
<dbReference type="GO" id="GO:0005829">
    <property type="term" value="C:cytosol"/>
    <property type="evidence" value="ECO:0007669"/>
    <property type="project" value="TreeGrafter"/>
</dbReference>
<dbReference type="PANTHER" id="PTHR30543">
    <property type="entry name" value="CHROMATE REDUCTASE"/>
    <property type="match status" value="1"/>
</dbReference>
<dbReference type="HOGENOM" id="CLU_055322_4_1_14"/>
<dbReference type="Pfam" id="PF03358">
    <property type="entry name" value="FMN_red"/>
    <property type="match status" value="1"/>
</dbReference>
<dbReference type="Proteomes" id="UP000006502">
    <property type="component" value="Chromosome"/>
</dbReference>
<dbReference type="OrthoDB" id="9806724at2"/>
<protein>
    <submittedName>
        <fullName evidence="2">Putative flavoprotein</fullName>
    </submittedName>
</protein>
<dbReference type="GO" id="GO:0010181">
    <property type="term" value="F:FMN binding"/>
    <property type="evidence" value="ECO:0007669"/>
    <property type="project" value="TreeGrafter"/>
</dbReference>
<dbReference type="STRING" id="1212765.MHLP_00565"/>
<dbReference type="PANTHER" id="PTHR30543:SF21">
    <property type="entry name" value="NAD(P)H-DEPENDENT FMN REDUCTASE LOT6"/>
    <property type="match status" value="1"/>
</dbReference>